<protein>
    <submittedName>
        <fullName evidence="2">LuxR family transcriptional regulator</fullName>
    </submittedName>
</protein>
<dbReference type="Proteomes" id="UP000051757">
    <property type="component" value="Unassembled WGS sequence"/>
</dbReference>
<sequence length="160" mass="16912">MKLLSAVLLSALSLPAVPALAVEASPSPLLGRWSLDIATSALPEAQRPKHVVLEFKDAGGGRWSSHVDIVLHDGKTMKSDGTLALDGTPGPLSGTYGADKANLKLPAPNTLVMQLVDHGTPASTRIYTVADDQATMTETKAFYGHDGTPILQTNLFKRMP</sequence>
<name>A0A0R0B374_9GAMM</name>
<accession>A0A0R0B374</accession>
<evidence type="ECO:0000313" key="2">
    <source>
        <dbReference type="EMBL" id="KRG47956.1"/>
    </source>
</evidence>
<feature type="chain" id="PRO_5006391752" evidence="1">
    <location>
        <begin position="22"/>
        <end position="160"/>
    </location>
</feature>
<keyword evidence="1" id="KW-0732">Signal</keyword>
<proteinExistence type="predicted"/>
<evidence type="ECO:0000313" key="3">
    <source>
        <dbReference type="Proteomes" id="UP000051757"/>
    </source>
</evidence>
<dbReference type="AlphaFoldDB" id="A0A0R0B374"/>
<dbReference type="EMBL" id="LLXV01000070">
    <property type="protein sequence ID" value="KRG47956.1"/>
    <property type="molecule type" value="Genomic_DNA"/>
</dbReference>
<comment type="caution">
    <text evidence="2">The sequence shown here is derived from an EMBL/GenBank/DDBJ whole genome shotgun (WGS) entry which is preliminary data.</text>
</comment>
<dbReference type="OrthoDB" id="7498307at2"/>
<reference evidence="2 3" key="1">
    <citation type="journal article" date="2016" name="Front. Microbiol.">
        <title>Genome Sequence of Type Strains of Genus Stenotrophomonas.</title>
        <authorList>
            <person name="Patil P.P."/>
            <person name="Midha S."/>
            <person name="Kumar S."/>
            <person name="Patil P.B."/>
        </authorList>
    </citation>
    <scope>NUCLEOTIDE SEQUENCE [LARGE SCALE GENOMIC DNA]</scope>
    <source>
        <strain evidence="2 3">LMG 978</strain>
    </source>
</reference>
<evidence type="ECO:0000256" key="1">
    <source>
        <dbReference type="SAM" id="SignalP"/>
    </source>
</evidence>
<gene>
    <name evidence="2" type="ORF">ARC23_18140</name>
</gene>
<feature type="signal peptide" evidence="1">
    <location>
        <begin position="1"/>
        <end position="21"/>
    </location>
</feature>
<organism evidence="2 3">
    <name type="scientific">Stenotrophomonas beteli</name>
    <dbReference type="NCBI Taxonomy" id="3384461"/>
    <lineage>
        <taxon>Bacteria</taxon>
        <taxon>Pseudomonadati</taxon>
        <taxon>Pseudomonadota</taxon>
        <taxon>Gammaproteobacteria</taxon>
        <taxon>Lysobacterales</taxon>
        <taxon>Lysobacteraceae</taxon>
        <taxon>Stenotrophomonas</taxon>
        <taxon>Stenotrophomonas maltophilia group</taxon>
    </lineage>
</organism>
<keyword evidence="3" id="KW-1185">Reference proteome</keyword>